<dbReference type="EMBL" id="CABIJS010000111">
    <property type="protein sequence ID" value="VUZ43230.1"/>
    <property type="molecule type" value="Genomic_DNA"/>
</dbReference>
<proteinExistence type="predicted"/>
<dbReference type="EMBL" id="CABIJS010000174">
    <property type="protein sequence ID" value="VUZ45398.1"/>
    <property type="molecule type" value="Genomic_DNA"/>
</dbReference>
<protein>
    <submittedName>
        <fullName evidence="1">Uncharacterized protein</fullName>
    </submittedName>
</protein>
<sequence>MKLPAPEESFDTDFRKLLNIKKPPSYIQSILANALETKSIESLPKMADNITENAGPPRFEEVSHTAHLVFCFTIYC</sequence>
<gene>
    <name evidence="1" type="ORF">WMSIL1_LOCUS3982</name>
    <name evidence="2" type="ORF">WMSIL1_LOCUS5408</name>
</gene>
<evidence type="ECO:0000313" key="2">
    <source>
        <dbReference type="EMBL" id="VUZ45398.1"/>
    </source>
</evidence>
<keyword evidence="3" id="KW-1185">Reference proteome</keyword>
<organism evidence="1 3">
    <name type="scientific">Hymenolepis diminuta</name>
    <name type="common">Rat tapeworm</name>
    <dbReference type="NCBI Taxonomy" id="6216"/>
    <lineage>
        <taxon>Eukaryota</taxon>
        <taxon>Metazoa</taxon>
        <taxon>Spiralia</taxon>
        <taxon>Lophotrochozoa</taxon>
        <taxon>Platyhelminthes</taxon>
        <taxon>Cestoda</taxon>
        <taxon>Eucestoda</taxon>
        <taxon>Cyclophyllidea</taxon>
        <taxon>Hymenolepididae</taxon>
        <taxon>Hymenolepis</taxon>
    </lineage>
</organism>
<reference evidence="1 3" key="1">
    <citation type="submission" date="2019-07" db="EMBL/GenBank/DDBJ databases">
        <authorList>
            <person name="Jastrzebski P J."/>
            <person name="Paukszto L."/>
            <person name="Jastrzebski P J."/>
        </authorList>
    </citation>
    <scope>NUCLEOTIDE SEQUENCE [LARGE SCALE GENOMIC DNA]</scope>
    <source>
        <strain evidence="1 3">WMS-il1</strain>
    </source>
</reference>
<dbReference type="AlphaFoldDB" id="A0A564Y7K2"/>
<accession>A0A564Y7K2</accession>
<evidence type="ECO:0000313" key="1">
    <source>
        <dbReference type="EMBL" id="VUZ43230.1"/>
    </source>
</evidence>
<name>A0A564Y7K2_HYMDI</name>
<dbReference type="Proteomes" id="UP000321570">
    <property type="component" value="Unassembled WGS sequence"/>
</dbReference>
<evidence type="ECO:0000313" key="3">
    <source>
        <dbReference type="Proteomes" id="UP000321570"/>
    </source>
</evidence>